<dbReference type="NCBIfam" id="TIGR00177">
    <property type="entry name" value="molyb_syn"/>
    <property type="match status" value="1"/>
</dbReference>
<dbReference type="SUPFAM" id="SSF63867">
    <property type="entry name" value="MoeA C-terminal domain-like"/>
    <property type="match status" value="1"/>
</dbReference>
<dbReference type="InterPro" id="IPR036688">
    <property type="entry name" value="MoeA_C_domain_IV_sf"/>
</dbReference>
<evidence type="ECO:0000256" key="1">
    <source>
        <dbReference type="ARBA" id="ARBA00001946"/>
    </source>
</evidence>
<dbReference type="GO" id="GO:0061599">
    <property type="term" value="F:molybdopterin molybdotransferase activity"/>
    <property type="evidence" value="ECO:0007669"/>
    <property type="project" value="UniProtKB-UniRule"/>
</dbReference>
<dbReference type="InterPro" id="IPR005110">
    <property type="entry name" value="MoeA_linker/N"/>
</dbReference>
<dbReference type="GO" id="GO:0046872">
    <property type="term" value="F:metal ion binding"/>
    <property type="evidence" value="ECO:0007669"/>
    <property type="project" value="UniProtKB-UniRule"/>
</dbReference>
<keyword evidence="9 11" id="KW-0501">Molybdenum cofactor biosynthesis</keyword>
<comment type="pathway">
    <text evidence="3 11">Cofactor biosynthesis; molybdopterin biosynthesis.</text>
</comment>
<dbReference type="UniPathway" id="UPA00344"/>
<dbReference type="InterPro" id="IPR001453">
    <property type="entry name" value="MoaB/Mog_dom"/>
</dbReference>
<evidence type="ECO:0000256" key="11">
    <source>
        <dbReference type="RuleBase" id="RU365090"/>
    </source>
</evidence>
<evidence type="ECO:0000256" key="3">
    <source>
        <dbReference type="ARBA" id="ARBA00005046"/>
    </source>
</evidence>
<dbReference type="RefSeq" id="WP_176225309.1">
    <property type="nucleotide sequence ID" value="NZ_FXAM01000001.1"/>
</dbReference>
<dbReference type="STRING" id="1760988.SAMN02949497_4053"/>
<dbReference type="Gene3D" id="2.170.190.11">
    <property type="entry name" value="Molybdopterin biosynthesis moea protein, domain 3"/>
    <property type="match status" value="1"/>
</dbReference>
<dbReference type="EC" id="2.10.1.1" evidence="11"/>
<dbReference type="SMART" id="SM00852">
    <property type="entry name" value="MoCF_biosynth"/>
    <property type="match status" value="1"/>
</dbReference>
<evidence type="ECO:0000256" key="7">
    <source>
        <dbReference type="ARBA" id="ARBA00022723"/>
    </source>
</evidence>
<comment type="function">
    <text evidence="2 11">Catalyzes the insertion of molybdate into adenylated molybdopterin with the concomitant release of AMP.</text>
</comment>
<sequence>MATDTPDFCAEPRTLTLESALEHLIARIDPITESETVALKPARGRILALAPASPLDLPPFANSAMDGYALRAEDSGPQAALAVIGTAWAGQPFTGAVGPGQCVRIFTGAVLPEGADAVVMQEYVIRVDETIRLAAAMKPGANIRPQGGEIQAGQALLPQGKRLEAADLGLLAAAGLAEVPVLRRIKVAILSTGDELRPVGETLAPGQIHDSNRYLLDALLAELGADILDFGTVADDPEALRRVLLAAAAQADAIVSTGGASVGEADFVVEVLRDIGQFEFWKVAIKPGKPFAYGRIGAAHCFGLPGNPVAVAVTFRQLVRPALTRLQGEPPRPPLRLPARCETRLRKKPGRMEFQRGRYRRGPDGTFIVAAGAGQGSDRLSSLSLANCYIVLPADNTGVEPGGGVEIEPFDAFL</sequence>
<evidence type="ECO:0000259" key="12">
    <source>
        <dbReference type="SMART" id="SM00852"/>
    </source>
</evidence>
<dbReference type="InterPro" id="IPR036425">
    <property type="entry name" value="MoaB/Mog-like_dom_sf"/>
</dbReference>
<keyword evidence="7 11" id="KW-0479">Metal-binding</keyword>
<dbReference type="Gene3D" id="3.40.980.10">
    <property type="entry name" value="MoaB/Mog-like domain"/>
    <property type="match status" value="1"/>
</dbReference>
<dbReference type="Pfam" id="PF03454">
    <property type="entry name" value="MoeA_C"/>
    <property type="match status" value="1"/>
</dbReference>
<evidence type="ECO:0000256" key="6">
    <source>
        <dbReference type="ARBA" id="ARBA00022679"/>
    </source>
</evidence>
<comment type="catalytic activity">
    <reaction evidence="10">
        <text>adenylyl-molybdopterin + molybdate = Mo-molybdopterin + AMP + H(+)</text>
        <dbReference type="Rhea" id="RHEA:35047"/>
        <dbReference type="ChEBI" id="CHEBI:15378"/>
        <dbReference type="ChEBI" id="CHEBI:36264"/>
        <dbReference type="ChEBI" id="CHEBI:62727"/>
        <dbReference type="ChEBI" id="CHEBI:71302"/>
        <dbReference type="ChEBI" id="CHEBI:456215"/>
        <dbReference type="EC" id="2.10.1.1"/>
    </reaction>
</comment>
<dbReference type="Gene3D" id="3.90.105.10">
    <property type="entry name" value="Molybdopterin biosynthesis moea protein, domain 2"/>
    <property type="match status" value="1"/>
</dbReference>
<keyword evidence="5 11" id="KW-0500">Molybdenum</keyword>
<keyword evidence="6 11" id="KW-0808">Transferase</keyword>
<evidence type="ECO:0000256" key="8">
    <source>
        <dbReference type="ARBA" id="ARBA00022842"/>
    </source>
</evidence>
<dbReference type="AlphaFoldDB" id="A0A1Y6D1Y9"/>
<dbReference type="Pfam" id="PF00994">
    <property type="entry name" value="MoCF_biosynth"/>
    <property type="match status" value="1"/>
</dbReference>
<evidence type="ECO:0000256" key="2">
    <source>
        <dbReference type="ARBA" id="ARBA00002901"/>
    </source>
</evidence>
<dbReference type="GO" id="GO:0006777">
    <property type="term" value="P:Mo-molybdopterin cofactor biosynthetic process"/>
    <property type="evidence" value="ECO:0007669"/>
    <property type="project" value="UniProtKB-UniRule"/>
</dbReference>
<dbReference type="SUPFAM" id="SSF53218">
    <property type="entry name" value="Molybdenum cofactor biosynthesis proteins"/>
    <property type="match status" value="1"/>
</dbReference>
<dbReference type="SUPFAM" id="SSF63882">
    <property type="entry name" value="MoeA N-terminal region -like"/>
    <property type="match status" value="1"/>
</dbReference>
<keyword evidence="8 11" id="KW-0460">Magnesium</keyword>
<evidence type="ECO:0000313" key="13">
    <source>
        <dbReference type="EMBL" id="SMF96647.1"/>
    </source>
</evidence>
<dbReference type="Pfam" id="PF03453">
    <property type="entry name" value="MoeA_N"/>
    <property type="match status" value="1"/>
</dbReference>
<evidence type="ECO:0000256" key="4">
    <source>
        <dbReference type="ARBA" id="ARBA00010763"/>
    </source>
</evidence>
<dbReference type="NCBIfam" id="NF045515">
    <property type="entry name" value="Glp_gephyrin"/>
    <property type="match status" value="1"/>
</dbReference>
<comment type="cofactor">
    <cofactor evidence="1 11">
        <name>Mg(2+)</name>
        <dbReference type="ChEBI" id="CHEBI:18420"/>
    </cofactor>
</comment>
<dbReference type="FunFam" id="2.170.190.11:FF:000001">
    <property type="entry name" value="Molybdopterin molybdenumtransferase"/>
    <property type="match status" value="1"/>
</dbReference>
<evidence type="ECO:0000256" key="10">
    <source>
        <dbReference type="ARBA" id="ARBA00047317"/>
    </source>
</evidence>
<dbReference type="InterPro" id="IPR038987">
    <property type="entry name" value="MoeA-like"/>
</dbReference>
<evidence type="ECO:0000256" key="9">
    <source>
        <dbReference type="ARBA" id="ARBA00023150"/>
    </source>
</evidence>
<dbReference type="EMBL" id="FXAM01000001">
    <property type="protein sequence ID" value="SMF96647.1"/>
    <property type="molecule type" value="Genomic_DNA"/>
</dbReference>
<evidence type="ECO:0000256" key="5">
    <source>
        <dbReference type="ARBA" id="ARBA00022505"/>
    </source>
</evidence>
<dbReference type="CDD" id="cd00887">
    <property type="entry name" value="MoeA"/>
    <property type="match status" value="1"/>
</dbReference>
<accession>A0A1Y6D1Y9</accession>
<feature type="domain" description="MoaB/Mog" evidence="12">
    <location>
        <begin position="188"/>
        <end position="325"/>
    </location>
</feature>
<dbReference type="FunFam" id="3.40.980.10:FF:000004">
    <property type="entry name" value="Molybdopterin molybdenumtransferase"/>
    <property type="match status" value="1"/>
</dbReference>
<dbReference type="PANTHER" id="PTHR10192:SF5">
    <property type="entry name" value="GEPHYRIN"/>
    <property type="match status" value="1"/>
</dbReference>
<protein>
    <recommendedName>
        <fullName evidence="11">Molybdopterin molybdenumtransferase</fullName>
        <ecNumber evidence="11">2.10.1.1</ecNumber>
    </recommendedName>
</protein>
<dbReference type="InterPro" id="IPR005111">
    <property type="entry name" value="MoeA_C_domain_IV"/>
</dbReference>
<gene>
    <name evidence="13" type="ORF">SAMN02949497_4053</name>
</gene>
<name>A0A1Y6D1Y9_9GAMM</name>
<dbReference type="Gene3D" id="2.40.340.10">
    <property type="entry name" value="MoeA, C-terminal, domain IV"/>
    <property type="match status" value="1"/>
</dbReference>
<evidence type="ECO:0000313" key="14">
    <source>
        <dbReference type="Proteomes" id="UP000192923"/>
    </source>
</evidence>
<comment type="similarity">
    <text evidence="4 11">Belongs to the MoeA family.</text>
</comment>
<keyword evidence="14" id="KW-1185">Reference proteome</keyword>
<organism evidence="13 14">
    <name type="scientific">Methylomagnum ishizawai</name>
    <dbReference type="NCBI Taxonomy" id="1760988"/>
    <lineage>
        <taxon>Bacteria</taxon>
        <taxon>Pseudomonadati</taxon>
        <taxon>Pseudomonadota</taxon>
        <taxon>Gammaproteobacteria</taxon>
        <taxon>Methylococcales</taxon>
        <taxon>Methylococcaceae</taxon>
        <taxon>Methylomagnum</taxon>
    </lineage>
</organism>
<reference evidence="13 14" key="1">
    <citation type="submission" date="2016-12" db="EMBL/GenBank/DDBJ databases">
        <authorList>
            <person name="Song W.-J."/>
            <person name="Kurnit D.M."/>
        </authorList>
    </citation>
    <scope>NUCLEOTIDE SEQUENCE [LARGE SCALE GENOMIC DNA]</scope>
    <source>
        <strain evidence="13 14">175</strain>
    </source>
</reference>
<dbReference type="InterPro" id="IPR036135">
    <property type="entry name" value="MoeA_linker/N_sf"/>
</dbReference>
<dbReference type="Proteomes" id="UP000192923">
    <property type="component" value="Unassembled WGS sequence"/>
</dbReference>
<proteinExistence type="inferred from homology"/>
<dbReference type="PANTHER" id="PTHR10192">
    <property type="entry name" value="MOLYBDOPTERIN BIOSYNTHESIS PROTEIN"/>
    <property type="match status" value="1"/>
</dbReference>
<dbReference type="GO" id="GO:0005829">
    <property type="term" value="C:cytosol"/>
    <property type="evidence" value="ECO:0007669"/>
    <property type="project" value="TreeGrafter"/>
</dbReference>